<feature type="chain" id="PRO_5017300204" description="Ig-like domain-containing protein" evidence="14">
    <location>
        <begin position="27"/>
        <end position="492"/>
    </location>
</feature>
<dbReference type="GeneTree" id="ENSGT00950000183146"/>
<evidence type="ECO:0000256" key="4">
    <source>
        <dbReference type="ARBA" id="ARBA00022692"/>
    </source>
</evidence>
<dbReference type="SMART" id="SM00409">
    <property type="entry name" value="IG"/>
    <property type="match status" value="1"/>
</dbReference>
<dbReference type="InterPro" id="IPR003599">
    <property type="entry name" value="Ig_sub"/>
</dbReference>
<evidence type="ECO:0000256" key="2">
    <source>
        <dbReference type="ARBA" id="ARBA00005670"/>
    </source>
</evidence>
<dbReference type="PROSITE" id="PS50835">
    <property type="entry name" value="IG_LIKE"/>
    <property type="match status" value="1"/>
</dbReference>
<evidence type="ECO:0000256" key="1">
    <source>
        <dbReference type="ARBA" id="ARBA00004479"/>
    </source>
</evidence>
<dbReference type="AlphaFoldDB" id="A0A3B1JLF3"/>
<dbReference type="InterPro" id="IPR036179">
    <property type="entry name" value="Ig-like_dom_sf"/>
</dbReference>
<evidence type="ECO:0000256" key="13">
    <source>
        <dbReference type="SAM" id="Phobius"/>
    </source>
</evidence>
<feature type="signal peptide" evidence="14">
    <location>
        <begin position="1"/>
        <end position="26"/>
    </location>
</feature>
<keyword evidence="7" id="KW-0130">Cell adhesion</keyword>
<keyword evidence="9 13" id="KW-0472">Membrane</keyword>
<dbReference type="InterPro" id="IPR003591">
    <property type="entry name" value="Leu-rich_rpt_typical-subtyp"/>
</dbReference>
<dbReference type="GO" id="GO:0007420">
    <property type="term" value="P:brain development"/>
    <property type="evidence" value="ECO:0007669"/>
    <property type="project" value="TreeGrafter"/>
</dbReference>
<dbReference type="InParanoid" id="A0A3B1JLF3"/>
<reference evidence="16" key="3">
    <citation type="submission" date="2025-08" db="UniProtKB">
        <authorList>
            <consortium name="Ensembl"/>
        </authorList>
    </citation>
    <scope>IDENTIFICATION</scope>
</reference>
<feature type="transmembrane region" description="Helical" evidence="13">
    <location>
        <begin position="379"/>
        <end position="399"/>
    </location>
</feature>
<keyword evidence="5 14" id="KW-0732">Signal</keyword>
<dbReference type="SUPFAM" id="SSF52058">
    <property type="entry name" value="L domain-like"/>
    <property type="match status" value="1"/>
</dbReference>
<sequence length="492" mass="55397">MYRLRNPPHLSCSQVLVFFWLGFLEANCPPGCLCPSDIVECGSLGMDRFPPVLPPTTSILDLSHNRLTWLAAGSFHGLSRLSFLRMSHNQISLLSPAAFHNASNLRHVDLSSNRLQVVARHHFQDLPGLEELLLYNNRITRVESNALMGLNNLRKVYLSLNQITDFPFFSIRKHSHPKLETLDLSSNRMSRLPLDDVVLLPVALQRGLFIHNNSLVCDCSTYRMFWHWDKEGYKAIRDFKDDYTCRMYGEPLTAIRFLRSPRFFDNCTIEKMISLISPKADMMVHEGEQVRLDCTGTLSSVVLSYSWVIPHQENLTLLIQNGSLRLNQDGSLEIIAVQSGDSGIYQCVAVDTVRMINESREVNLTVVSQRITDEPFSTGYTTLLGCAITLVVILMYLYLTPCRCGCCKPPPPSPTISGHGDDRCTLASIFGAPPSEELRLKGKSNSERHVVFLEPLMQDKNGHLTSAITPGQPTLLWDSPQMSRIKGCDEIM</sequence>
<dbReference type="InterPro" id="IPR013783">
    <property type="entry name" value="Ig-like_fold"/>
</dbReference>
<dbReference type="InterPro" id="IPR032675">
    <property type="entry name" value="LRR_dom_sf"/>
</dbReference>
<evidence type="ECO:0000256" key="11">
    <source>
        <dbReference type="ARBA" id="ARBA00023180"/>
    </source>
</evidence>
<keyword evidence="17" id="KW-1185">Reference proteome</keyword>
<dbReference type="PANTHER" id="PTHR24368">
    <property type="entry name" value="AMPHOTERIN-INDUCED PROTEIN"/>
    <property type="match status" value="1"/>
</dbReference>
<dbReference type="Gene3D" id="3.80.10.10">
    <property type="entry name" value="Ribonuclease Inhibitor"/>
    <property type="match status" value="1"/>
</dbReference>
<protein>
    <recommendedName>
        <fullName evidence="15">Ig-like domain-containing protein</fullName>
    </recommendedName>
</protein>
<name>A0A3B1JLF3_ASTMX</name>
<dbReference type="GO" id="GO:0016020">
    <property type="term" value="C:membrane"/>
    <property type="evidence" value="ECO:0007669"/>
    <property type="project" value="UniProtKB-SubCell"/>
</dbReference>
<evidence type="ECO:0000256" key="14">
    <source>
        <dbReference type="SAM" id="SignalP"/>
    </source>
</evidence>
<dbReference type="Gene3D" id="2.60.40.10">
    <property type="entry name" value="Immunoglobulins"/>
    <property type="match status" value="1"/>
</dbReference>
<evidence type="ECO:0000256" key="5">
    <source>
        <dbReference type="ARBA" id="ARBA00022729"/>
    </source>
</evidence>
<evidence type="ECO:0000256" key="6">
    <source>
        <dbReference type="ARBA" id="ARBA00022737"/>
    </source>
</evidence>
<keyword evidence="10" id="KW-1015">Disulfide bond</keyword>
<evidence type="ECO:0000256" key="8">
    <source>
        <dbReference type="ARBA" id="ARBA00022989"/>
    </source>
</evidence>
<evidence type="ECO:0000256" key="7">
    <source>
        <dbReference type="ARBA" id="ARBA00022889"/>
    </source>
</evidence>
<dbReference type="Proteomes" id="UP000018467">
    <property type="component" value="Unassembled WGS sequence"/>
</dbReference>
<evidence type="ECO:0000256" key="10">
    <source>
        <dbReference type="ARBA" id="ARBA00023157"/>
    </source>
</evidence>
<dbReference type="SMART" id="SM00369">
    <property type="entry name" value="LRR_TYP"/>
    <property type="match status" value="6"/>
</dbReference>
<keyword evidence="6" id="KW-0677">Repeat</keyword>
<evidence type="ECO:0000313" key="17">
    <source>
        <dbReference type="Proteomes" id="UP000018467"/>
    </source>
</evidence>
<organism evidence="16 17">
    <name type="scientific">Astyanax mexicanus</name>
    <name type="common">Blind cave fish</name>
    <name type="synonym">Astyanax fasciatus mexicanus</name>
    <dbReference type="NCBI Taxonomy" id="7994"/>
    <lineage>
        <taxon>Eukaryota</taxon>
        <taxon>Metazoa</taxon>
        <taxon>Chordata</taxon>
        <taxon>Craniata</taxon>
        <taxon>Vertebrata</taxon>
        <taxon>Euteleostomi</taxon>
        <taxon>Actinopterygii</taxon>
        <taxon>Neopterygii</taxon>
        <taxon>Teleostei</taxon>
        <taxon>Ostariophysi</taxon>
        <taxon>Characiformes</taxon>
        <taxon>Characoidei</taxon>
        <taxon>Acestrorhamphidae</taxon>
        <taxon>Acestrorhamphinae</taxon>
        <taxon>Astyanax</taxon>
    </lineage>
</organism>
<reference evidence="16" key="4">
    <citation type="submission" date="2025-09" db="UniProtKB">
        <authorList>
            <consortium name="Ensembl"/>
        </authorList>
    </citation>
    <scope>IDENTIFICATION</scope>
</reference>
<evidence type="ECO:0000256" key="3">
    <source>
        <dbReference type="ARBA" id="ARBA00022614"/>
    </source>
</evidence>
<dbReference type="InterPro" id="IPR003598">
    <property type="entry name" value="Ig_sub2"/>
</dbReference>
<dbReference type="SUPFAM" id="SSF48726">
    <property type="entry name" value="Immunoglobulin"/>
    <property type="match status" value="1"/>
</dbReference>
<dbReference type="PROSITE" id="PS51450">
    <property type="entry name" value="LRR"/>
    <property type="match status" value="1"/>
</dbReference>
<keyword evidence="11" id="KW-0325">Glycoprotein</keyword>
<reference evidence="17" key="2">
    <citation type="journal article" date="2014" name="Nat. Commun.">
        <title>The cavefish genome reveals candidate genes for eye loss.</title>
        <authorList>
            <person name="McGaugh S.E."/>
            <person name="Gross J.B."/>
            <person name="Aken B."/>
            <person name="Blin M."/>
            <person name="Borowsky R."/>
            <person name="Chalopin D."/>
            <person name="Hinaux H."/>
            <person name="Jeffery W.R."/>
            <person name="Keene A."/>
            <person name="Ma L."/>
            <person name="Minx P."/>
            <person name="Murphy D."/>
            <person name="O'Quin K.E."/>
            <person name="Retaux S."/>
            <person name="Rohner N."/>
            <person name="Searle S.M."/>
            <person name="Stahl B.A."/>
            <person name="Tabin C."/>
            <person name="Volff J.N."/>
            <person name="Yoshizawa M."/>
            <person name="Warren W.C."/>
        </authorList>
    </citation>
    <scope>NUCLEOTIDE SEQUENCE [LARGE SCALE GENOMIC DNA]</scope>
    <source>
        <strain evidence="17">female</strain>
    </source>
</reference>
<feature type="domain" description="Ig-like" evidence="15">
    <location>
        <begin position="261"/>
        <end position="363"/>
    </location>
</feature>
<comment type="subcellular location">
    <subcellularLocation>
        <location evidence="1">Membrane</location>
        <topology evidence="1">Single-pass type I membrane protein</topology>
    </subcellularLocation>
</comment>
<evidence type="ECO:0000259" key="15">
    <source>
        <dbReference type="PROSITE" id="PS50835"/>
    </source>
</evidence>
<accession>A0A3B1JLF3</accession>
<dbReference type="GO" id="GO:0007155">
    <property type="term" value="P:cell adhesion"/>
    <property type="evidence" value="ECO:0007669"/>
    <property type="project" value="UniProtKB-KW"/>
</dbReference>
<keyword evidence="4 13" id="KW-0812">Transmembrane</keyword>
<dbReference type="InterPro" id="IPR001611">
    <property type="entry name" value="Leu-rich_rpt"/>
</dbReference>
<evidence type="ECO:0000313" key="16">
    <source>
        <dbReference type="Ensembl" id="ENSAMXP00000042655.1"/>
    </source>
</evidence>
<dbReference type="InterPro" id="IPR031283">
    <property type="entry name" value="AMIGO"/>
</dbReference>
<evidence type="ECO:0000256" key="12">
    <source>
        <dbReference type="ARBA" id="ARBA00023319"/>
    </source>
</evidence>
<keyword evidence="8 13" id="KW-1133">Transmembrane helix</keyword>
<dbReference type="Ensembl" id="ENSAMXT00000056140.1">
    <property type="protein sequence ID" value="ENSAMXP00000042655.1"/>
    <property type="gene ID" value="ENSAMXG00000033193.1"/>
</dbReference>
<dbReference type="PANTHER" id="PTHR24368:SF62">
    <property type="entry name" value="AMPHOTERIN-INDUCED PROTEIN 3"/>
    <property type="match status" value="1"/>
</dbReference>
<comment type="similarity">
    <text evidence="2">Belongs to the immunoglobulin superfamily. AMIGO family.</text>
</comment>
<reference evidence="17" key="1">
    <citation type="submission" date="2013-03" db="EMBL/GenBank/DDBJ databases">
        <authorList>
            <person name="Jeffery W."/>
            <person name="Warren W."/>
            <person name="Wilson R.K."/>
        </authorList>
    </citation>
    <scope>NUCLEOTIDE SEQUENCE</scope>
    <source>
        <strain evidence="17">female</strain>
    </source>
</reference>
<dbReference type="Bgee" id="ENSAMXG00000033193">
    <property type="expression patterns" value="Expressed in camera-type eye and 1 other cell type or tissue"/>
</dbReference>
<evidence type="ECO:0000256" key="9">
    <source>
        <dbReference type="ARBA" id="ARBA00023136"/>
    </source>
</evidence>
<dbReference type="Pfam" id="PF13927">
    <property type="entry name" value="Ig_3"/>
    <property type="match status" value="1"/>
</dbReference>
<dbReference type="STRING" id="7994.ENSAMXP00000042655"/>
<keyword evidence="3" id="KW-0433">Leucine-rich repeat</keyword>
<dbReference type="SMART" id="SM00408">
    <property type="entry name" value="IGc2"/>
    <property type="match status" value="1"/>
</dbReference>
<dbReference type="Pfam" id="PF13855">
    <property type="entry name" value="LRR_8"/>
    <property type="match status" value="1"/>
</dbReference>
<proteinExistence type="inferred from homology"/>
<dbReference type="InterPro" id="IPR007110">
    <property type="entry name" value="Ig-like_dom"/>
</dbReference>
<keyword evidence="12" id="KW-0393">Immunoglobulin domain</keyword>